<dbReference type="AlphaFoldDB" id="A0A9Y2JN32"/>
<dbReference type="InterPro" id="IPR008949">
    <property type="entry name" value="Isoprenoid_synthase_dom_sf"/>
</dbReference>
<dbReference type="Proteomes" id="UP001239397">
    <property type="component" value="Chromosome"/>
</dbReference>
<dbReference type="RefSeq" id="WP_285997519.1">
    <property type="nucleotide sequence ID" value="NZ_CP127295.1"/>
</dbReference>
<accession>A0A9Y2JN32</accession>
<dbReference type="Pfam" id="PF19086">
    <property type="entry name" value="Terpene_syn_C_2"/>
    <property type="match status" value="1"/>
</dbReference>
<feature type="region of interest" description="Disordered" evidence="1">
    <location>
        <begin position="32"/>
        <end position="75"/>
    </location>
</feature>
<reference evidence="2 3" key="1">
    <citation type="submission" date="2023-06" db="EMBL/GenBank/DDBJ databases">
        <authorList>
            <person name="Oyuntsetseg B."/>
            <person name="Kim S.B."/>
        </authorList>
    </citation>
    <scope>NUCLEOTIDE SEQUENCE [LARGE SCALE GENOMIC DNA]</scope>
    <source>
        <strain evidence="2 3">4-36</strain>
    </source>
</reference>
<evidence type="ECO:0000313" key="2">
    <source>
        <dbReference type="EMBL" id="WIY01058.1"/>
    </source>
</evidence>
<dbReference type="EMBL" id="CP127295">
    <property type="protein sequence ID" value="WIY01058.1"/>
    <property type="molecule type" value="Genomic_DNA"/>
</dbReference>
<proteinExistence type="predicted"/>
<keyword evidence="3" id="KW-1185">Reference proteome</keyword>
<dbReference type="SUPFAM" id="SSF48576">
    <property type="entry name" value="Terpenoid synthases"/>
    <property type="match status" value="1"/>
</dbReference>
<sequence length="273" mass="29540">MNAFTTHEGLELFRRNTSLRVDSDVLEGEHRRASHCASNPRAGKGIARPTSTTPRTTSCPLQSNGAREPSPLNAIRRAPPSAKITFAATVTERLFDAAKRPPSAEAHAGVREQASGIAALSAVVEFATGMDIPEHEYHSASARSFFQAAHLAIAWINDIGAFAKDAKDAKEGHHNLVAVHYAMSELACLLLREGSSALRASMESMIRLHGAFVPWLLRSPRYSDLLADEPLITTGNAPDGVEAAPDIAAIAWWWKHLARADRGLSAPTDGRRR</sequence>
<name>A0A9Y2JN32_9PSEU</name>
<organism evidence="2 3">
    <name type="scientific">Amycolatopsis mongoliensis</name>
    <dbReference type="NCBI Taxonomy" id="715475"/>
    <lineage>
        <taxon>Bacteria</taxon>
        <taxon>Bacillati</taxon>
        <taxon>Actinomycetota</taxon>
        <taxon>Actinomycetes</taxon>
        <taxon>Pseudonocardiales</taxon>
        <taxon>Pseudonocardiaceae</taxon>
        <taxon>Amycolatopsis</taxon>
    </lineage>
</organism>
<dbReference type="Gene3D" id="1.10.600.10">
    <property type="entry name" value="Farnesyl Diphosphate Synthase"/>
    <property type="match status" value="1"/>
</dbReference>
<feature type="compositionally biased region" description="Low complexity" evidence="1">
    <location>
        <begin position="48"/>
        <end position="58"/>
    </location>
</feature>
<evidence type="ECO:0000256" key="1">
    <source>
        <dbReference type="SAM" id="MobiDB-lite"/>
    </source>
</evidence>
<protein>
    <submittedName>
        <fullName evidence="2">Terpene synthase family protein</fullName>
    </submittedName>
</protein>
<evidence type="ECO:0000313" key="3">
    <source>
        <dbReference type="Proteomes" id="UP001239397"/>
    </source>
</evidence>
<dbReference type="KEGG" id="amog:QRX60_44675"/>
<gene>
    <name evidence="2" type="ORF">QRX60_44675</name>
</gene>